<dbReference type="EMBL" id="FMUN01000006">
    <property type="protein sequence ID" value="SCY47456.1"/>
    <property type="molecule type" value="Genomic_DNA"/>
</dbReference>
<dbReference type="SMART" id="SM00046">
    <property type="entry name" value="DAGKc"/>
    <property type="match status" value="1"/>
</dbReference>
<dbReference type="Pfam" id="PF19279">
    <property type="entry name" value="YegS_C"/>
    <property type="match status" value="1"/>
</dbReference>
<protein>
    <submittedName>
        <fullName evidence="6">Lipid kinase, YegS/Rv2252/BmrU family</fullName>
    </submittedName>
</protein>
<dbReference type="InterPro" id="IPR001206">
    <property type="entry name" value="Diacylglycerol_kinase_cat_dom"/>
</dbReference>
<dbReference type="RefSeq" id="WP_054965666.1">
    <property type="nucleotide sequence ID" value="NZ_FMUN01000006.1"/>
</dbReference>
<dbReference type="AlphaFoldDB" id="A0A0P9CVI0"/>
<name>A0A0P9CVI0_9GAMM</name>
<keyword evidence="4" id="KW-0067">ATP-binding</keyword>
<reference evidence="7" key="1">
    <citation type="submission" date="2016-10" db="EMBL/GenBank/DDBJ databases">
        <authorList>
            <person name="Varghese N."/>
        </authorList>
    </citation>
    <scope>NUCLEOTIDE SEQUENCE [LARGE SCALE GENOMIC DNA]</scope>
    <source>
        <strain evidence="7">HL 19</strain>
    </source>
</reference>
<dbReference type="GO" id="GO:0008654">
    <property type="term" value="P:phospholipid biosynthetic process"/>
    <property type="evidence" value="ECO:0007669"/>
    <property type="project" value="InterPro"/>
</dbReference>
<dbReference type="NCBIfam" id="TIGR00147">
    <property type="entry name" value="YegS/Rv2252/BmrU family lipid kinase"/>
    <property type="match status" value="1"/>
</dbReference>
<dbReference type="GO" id="GO:0016301">
    <property type="term" value="F:kinase activity"/>
    <property type="evidence" value="ECO:0007669"/>
    <property type="project" value="UniProtKB-KW"/>
</dbReference>
<evidence type="ECO:0000313" key="7">
    <source>
        <dbReference type="Proteomes" id="UP000183104"/>
    </source>
</evidence>
<dbReference type="STRING" id="381306.AN478_05795"/>
<dbReference type="InterPro" id="IPR045540">
    <property type="entry name" value="YegS/DAGK_C"/>
</dbReference>
<dbReference type="SUPFAM" id="SSF111331">
    <property type="entry name" value="NAD kinase/diacylglycerol kinase-like"/>
    <property type="match status" value="1"/>
</dbReference>
<keyword evidence="7" id="KW-1185">Reference proteome</keyword>
<dbReference type="Pfam" id="PF00781">
    <property type="entry name" value="DAGK_cat"/>
    <property type="match status" value="1"/>
</dbReference>
<dbReference type="Gene3D" id="3.40.50.10330">
    <property type="entry name" value="Probable inorganic polyphosphate/atp-NAD kinase, domain 1"/>
    <property type="match status" value="1"/>
</dbReference>
<keyword evidence="1" id="KW-0808">Transferase</keyword>
<dbReference type="PROSITE" id="PS50146">
    <property type="entry name" value="DAGK"/>
    <property type="match status" value="1"/>
</dbReference>
<dbReference type="Proteomes" id="UP000183104">
    <property type="component" value="Unassembled WGS sequence"/>
</dbReference>
<dbReference type="GO" id="GO:0005524">
    <property type="term" value="F:ATP binding"/>
    <property type="evidence" value="ECO:0007669"/>
    <property type="project" value="UniProtKB-KW"/>
</dbReference>
<sequence>MRFWLLTNPHSGAAERLAGLDADLRRQDVEVFTPDGPEELRRLLVAAREQCDRLIIAGGDGTVHRVVNGMAGDFRHPALALLPLGTGNDLARTLALPGDPQAALELALTATPRPLDLLEVTSPTETWYGVNVCAGGFSAEVTEAVDSENKQAWGPLAYLRQAAGTVTELPSHEIALRFDNERPRRYDALNLIVANGRTAGGGITVAPRADPRDGLLEVVTVQNAPRPDLAPLVLRLLAGDYTNSDLVATRSARSVEVTSDREILFSTDGELRRMQEVRFRARPGALRFVAGPS</sequence>
<evidence type="ECO:0000313" key="6">
    <source>
        <dbReference type="EMBL" id="SCY47456.1"/>
    </source>
</evidence>
<evidence type="ECO:0000256" key="3">
    <source>
        <dbReference type="ARBA" id="ARBA00022777"/>
    </source>
</evidence>
<proteinExistence type="predicted"/>
<dbReference type="OrthoDB" id="142078at2"/>
<keyword evidence="3 6" id="KW-0418">Kinase</keyword>
<dbReference type="PANTHER" id="PTHR12358">
    <property type="entry name" value="SPHINGOSINE KINASE"/>
    <property type="match status" value="1"/>
</dbReference>
<dbReference type="InterPro" id="IPR005218">
    <property type="entry name" value="Diacylglycerol/lipid_kinase"/>
</dbReference>
<gene>
    <name evidence="6" type="ORF">SAMN05661077_2219</name>
</gene>
<dbReference type="PANTHER" id="PTHR12358:SF54">
    <property type="entry name" value="SPHINGOSINE KINASE RELATED PROTEIN"/>
    <property type="match status" value="1"/>
</dbReference>
<keyword evidence="2" id="KW-0547">Nucleotide-binding</keyword>
<dbReference type="Gene3D" id="2.60.200.40">
    <property type="match status" value="1"/>
</dbReference>
<evidence type="ECO:0000259" key="5">
    <source>
        <dbReference type="PROSITE" id="PS50146"/>
    </source>
</evidence>
<feature type="domain" description="DAGKc" evidence="5">
    <location>
        <begin position="1"/>
        <end position="124"/>
    </location>
</feature>
<organism evidence="6 7">
    <name type="scientific">Thiohalorhabdus denitrificans</name>
    <dbReference type="NCBI Taxonomy" id="381306"/>
    <lineage>
        <taxon>Bacteria</taxon>
        <taxon>Pseudomonadati</taxon>
        <taxon>Pseudomonadota</taxon>
        <taxon>Gammaproteobacteria</taxon>
        <taxon>Thiohalorhabdales</taxon>
        <taxon>Thiohalorhabdaceae</taxon>
        <taxon>Thiohalorhabdus</taxon>
    </lineage>
</organism>
<evidence type="ECO:0000256" key="2">
    <source>
        <dbReference type="ARBA" id="ARBA00022741"/>
    </source>
</evidence>
<dbReference type="InterPro" id="IPR017438">
    <property type="entry name" value="ATP-NAD_kinase_N"/>
</dbReference>
<dbReference type="InterPro" id="IPR016064">
    <property type="entry name" value="NAD/diacylglycerol_kinase_sf"/>
</dbReference>
<evidence type="ECO:0000256" key="4">
    <source>
        <dbReference type="ARBA" id="ARBA00022840"/>
    </source>
</evidence>
<dbReference type="PATRIC" id="fig|381306.5.peg.2354"/>
<dbReference type="InterPro" id="IPR050187">
    <property type="entry name" value="Lipid_Phosphate_FormReg"/>
</dbReference>
<accession>A0A0P9CVI0</accession>
<evidence type="ECO:0000256" key="1">
    <source>
        <dbReference type="ARBA" id="ARBA00022679"/>
    </source>
</evidence>